<evidence type="ECO:0000256" key="1">
    <source>
        <dbReference type="ARBA" id="ARBA00023015"/>
    </source>
</evidence>
<dbReference type="SMART" id="SM00418">
    <property type="entry name" value="HTH_ARSR"/>
    <property type="match status" value="1"/>
</dbReference>
<dbReference type="OrthoDB" id="9800049at2"/>
<sequence>MGVAKKELFTKEQNQIAAIAKALSHPARIAIVQALLKSDACVCGYLVEQTGLAQSTTSQHLKELKNAGIIKGSVEGVNVCYCIDEKNWNKYKQLFNKFFAAFENTDKQCC</sequence>
<dbReference type="PANTHER" id="PTHR33154">
    <property type="entry name" value="TRANSCRIPTIONAL REGULATOR, ARSR FAMILY"/>
    <property type="match status" value="1"/>
</dbReference>
<protein>
    <submittedName>
        <fullName evidence="5">DNA-binding transcriptional ArsR family regulator</fullName>
    </submittedName>
</protein>
<dbReference type="AlphaFoldDB" id="A0A2W7S4K2"/>
<gene>
    <name evidence="5" type="ORF">LX80_00556</name>
</gene>
<keyword evidence="6" id="KW-1185">Reference proteome</keyword>
<dbReference type="RefSeq" id="WP_111293482.1">
    <property type="nucleotide sequence ID" value="NZ_QKZV01000001.1"/>
</dbReference>
<feature type="domain" description="HTH arsR-type" evidence="4">
    <location>
        <begin position="8"/>
        <end position="106"/>
    </location>
</feature>
<evidence type="ECO:0000256" key="2">
    <source>
        <dbReference type="ARBA" id="ARBA00023125"/>
    </source>
</evidence>
<dbReference type="SUPFAM" id="SSF46785">
    <property type="entry name" value="Winged helix' DNA-binding domain"/>
    <property type="match status" value="1"/>
</dbReference>
<organism evidence="5 6">
    <name type="scientific">Hydrotalea sandarakina</name>
    <dbReference type="NCBI Taxonomy" id="1004304"/>
    <lineage>
        <taxon>Bacteria</taxon>
        <taxon>Pseudomonadati</taxon>
        <taxon>Bacteroidota</taxon>
        <taxon>Chitinophagia</taxon>
        <taxon>Chitinophagales</taxon>
        <taxon>Chitinophagaceae</taxon>
        <taxon>Hydrotalea</taxon>
    </lineage>
</organism>
<evidence type="ECO:0000259" key="4">
    <source>
        <dbReference type="PROSITE" id="PS50987"/>
    </source>
</evidence>
<dbReference type="PANTHER" id="PTHR33154:SF15">
    <property type="entry name" value="REGULATORY PROTEIN ARSR"/>
    <property type="match status" value="1"/>
</dbReference>
<dbReference type="InterPro" id="IPR011991">
    <property type="entry name" value="ArsR-like_HTH"/>
</dbReference>
<dbReference type="Gene3D" id="1.10.10.10">
    <property type="entry name" value="Winged helix-like DNA-binding domain superfamily/Winged helix DNA-binding domain"/>
    <property type="match status" value="1"/>
</dbReference>
<accession>A0A2W7S4K2</accession>
<keyword evidence="3" id="KW-0804">Transcription</keyword>
<keyword evidence="2 5" id="KW-0238">DNA-binding</keyword>
<dbReference type="Proteomes" id="UP000249720">
    <property type="component" value="Unassembled WGS sequence"/>
</dbReference>
<evidence type="ECO:0000313" key="6">
    <source>
        <dbReference type="Proteomes" id="UP000249720"/>
    </source>
</evidence>
<evidence type="ECO:0000313" key="5">
    <source>
        <dbReference type="EMBL" id="PZX66056.1"/>
    </source>
</evidence>
<dbReference type="InterPro" id="IPR036388">
    <property type="entry name" value="WH-like_DNA-bd_sf"/>
</dbReference>
<dbReference type="EMBL" id="QKZV01000001">
    <property type="protein sequence ID" value="PZX66056.1"/>
    <property type="molecule type" value="Genomic_DNA"/>
</dbReference>
<dbReference type="Pfam" id="PF01022">
    <property type="entry name" value="HTH_5"/>
    <property type="match status" value="1"/>
</dbReference>
<dbReference type="GO" id="GO:0003700">
    <property type="term" value="F:DNA-binding transcription factor activity"/>
    <property type="evidence" value="ECO:0007669"/>
    <property type="project" value="InterPro"/>
</dbReference>
<comment type="caution">
    <text evidence="5">The sequence shown here is derived from an EMBL/GenBank/DDBJ whole genome shotgun (WGS) entry which is preliminary data.</text>
</comment>
<dbReference type="NCBIfam" id="NF033788">
    <property type="entry name" value="HTH_metalloreg"/>
    <property type="match status" value="1"/>
</dbReference>
<evidence type="ECO:0000256" key="3">
    <source>
        <dbReference type="ARBA" id="ARBA00023163"/>
    </source>
</evidence>
<dbReference type="PRINTS" id="PR00778">
    <property type="entry name" value="HTHARSR"/>
</dbReference>
<keyword evidence="1" id="KW-0805">Transcription regulation</keyword>
<dbReference type="InterPro" id="IPR001845">
    <property type="entry name" value="HTH_ArsR_DNA-bd_dom"/>
</dbReference>
<proteinExistence type="predicted"/>
<dbReference type="CDD" id="cd00090">
    <property type="entry name" value="HTH_ARSR"/>
    <property type="match status" value="1"/>
</dbReference>
<reference evidence="5 6" key="1">
    <citation type="submission" date="2018-06" db="EMBL/GenBank/DDBJ databases">
        <title>Genomic Encyclopedia of Archaeal and Bacterial Type Strains, Phase II (KMG-II): from individual species to whole genera.</title>
        <authorList>
            <person name="Goeker M."/>
        </authorList>
    </citation>
    <scope>NUCLEOTIDE SEQUENCE [LARGE SCALE GENOMIC DNA]</scope>
    <source>
        <strain evidence="5 6">DSM 23241</strain>
    </source>
</reference>
<dbReference type="InterPro" id="IPR036390">
    <property type="entry name" value="WH_DNA-bd_sf"/>
</dbReference>
<name>A0A2W7S4K2_9BACT</name>
<dbReference type="InterPro" id="IPR051081">
    <property type="entry name" value="HTH_MetalResp_TranReg"/>
</dbReference>
<dbReference type="PROSITE" id="PS50987">
    <property type="entry name" value="HTH_ARSR_2"/>
    <property type="match status" value="1"/>
</dbReference>
<dbReference type="GO" id="GO:0003677">
    <property type="term" value="F:DNA binding"/>
    <property type="evidence" value="ECO:0007669"/>
    <property type="project" value="UniProtKB-KW"/>
</dbReference>